<dbReference type="AlphaFoldDB" id="A0A1H7S7T7"/>
<dbReference type="EMBL" id="FOAF01000003">
    <property type="protein sequence ID" value="SEL68438.1"/>
    <property type="molecule type" value="Genomic_DNA"/>
</dbReference>
<dbReference type="InterPro" id="IPR052173">
    <property type="entry name" value="Beta-lactam_resp_regulator"/>
</dbReference>
<dbReference type="InterPro" id="IPR008756">
    <property type="entry name" value="Peptidase_M56"/>
</dbReference>
<feature type="transmembrane region" description="Helical" evidence="1">
    <location>
        <begin position="6"/>
        <end position="25"/>
    </location>
</feature>
<sequence>MESLTIYFLKVNIIVSSFYFFYYLFFRKEKFLVWNRILLLAAIILSFTLPLIPLDNIFNFSNNRPVLFHISKLYEVSAKISTVPNHAVVEIQKQGSSIYQGFPIFNISAKHLTIILYLLVSVILVVRLTIQMLRVLQIIKRSEKYRLKGIVYCNPQKNTAVFSYFNYIVINEENYNSEQYKHVIQHEEAHCKQWHSVDILLIELLHILLWINPLVLLLKKDLKLNLEYLADEAVIASGTPIKNYQYYILEKSMKSANLFLANSFNASKIKQRIWMINRERPSNIRLLKYSMLIPLLFSIYITLQASHNIQKPESNSALYKLYNTLTGYYQFINAKHVLIHIINQDGKLVLEQLWNNEKIIFEEKDNLEFYNEHRDFPLKFIKAGDGKIRQLLAFDKDLWNKVDDYNAFRKHEIKLPQAQLKAMEGYYQFGNDPKYFQIISDNKHLILNELWTGKKIKLFSESPFHFFSKQGIFPLEFICEEDGSITKAIAFDKDLWHKVKDYRPTVKRIVALTNAQLTGYAGKYSSRTDWILTFKKEGKHLRVFANGEDHGVILAESQNKFFMKGDPTTTVEFIKTLDGTYKARLMQEGIPIDAKRIL</sequence>
<protein>
    <submittedName>
        <fullName evidence="3">Signal transducer regulating beta-lactamase production, contains metallopeptidase domain</fullName>
    </submittedName>
</protein>
<dbReference type="Pfam" id="PF05569">
    <property type="entry name" value="Peptidase_M56"/>
    <property type="match status" value="1"/>
</dbReference>
<feature type="transmembrane region" description="Helical" evidence="1">
    <location>
        <begin position="114"/>
        <end position="136"/>
    </location>
</feature>
<keyword evidence="4" id="KW-1185">Reference proteome</keyword>
<proteinExistence type="predicted"/>
<evidence type="ECO:0000313" key="3">
    <source>
        <dbReference type="EMBL" id="SEL68438.1"/>
    </source>
</evidence>
<dbReference type="Proteomes" id="UP000199421">
    <property type="component" value="Unassembled WGS sequence"/>
</dbReference>
<keyword evidence="1" id="KW-1133">Transmembrane helix</keyword>
<evidence type="ECO:0000259" key="2">
    <source>
        <dbReference type="Pfam" id="PF05569"/>
    </source>
</evidence>
<keyword evidence="1" id="KW-0812">Transmembrane</keyword>
<accession>A0A1H7S7T7</accession>
<evidence type="ECO:0000313" key="4">
    <source>
        <dbReference type="Proteomes" id="UP000199421"/>
    </source>
</evidence>
<reference evidence="4" key="1">
    <citation type="submission" date="2016-10" db="EMBL/GenBank/DDBJ databases">
        <authorList>
            <person name="Varghese N."/>
            <person name="Submissions S."/>
        </authorList>
    </citation>
    <scope>NUCLEOTIDE SEQUENCE [LARGE SCALE GENOMIC DNA]</scope>
    <source>
        <strain evidence="4">DSM 18733</strain>
    </source>
</reference>
<evidence type="ECO:0000256" key="1">
    <source>
        <dbReference type="SAM" id="Phobius"/>
    </source>
</evidence>
<feature type="domain" description="Peptidase M56" evidence="2">
    <location>
        <begin position="43"/>
        <end position="276"/>
    </location>
</feature>
<name>A0A1H7S7T7_OLID1</name>
<dbReference type="PANTHER" id="PTHR34978:SF3">
    <property type="entry name" value="SLR0241 PROTEIN"/>
    <property type="match status" value="1"/>
</dbReference>
<feature type="transmembrane region" description="Helical" evidence="1">
    <location>
        <begin position="37"/>
        <end position="54"/>
    </location>
</feature>
<organism evidence="3 4">
    <name type="scientific">Olivibacter domesticus</name>
    <name type="common">Pseudosphingobacterium domesticum</name>
    <dbReference type="NCBI Taxonomy" id="407022"/>
    <lineage>
        <taxon>Bacteria</taxon>
        <taxon>Pseudomonadati</taxon>
        <taxon>Bacteroidota</taxon>
        <taxon>Sphingobacteriia</taxon>
        <taxon>Sphingobacteriales</taxon>
        <taxon>Sphingobacteriaceae</taxon>
        <taxon>Olivibacter</taxon>
    </lineage>
</organism>
<gene>
    <name evidence="3" type="ORF">SAMN05661044_03103</name>
</gene>
<keyword evidence="1" id="KW-0472">Membrane</keyword>
<dbReference type="STRING" id="407022.SAMN05661044_03103"/>
<dbReference type="PANTHER" id="PTHR34978">
    <property type="entry name" value="POSSIBLE SENSOR-TRANSDUCER PROTEIN BLAR"/>
    <property type="match status" value="1"/>
</dbReference>
<dbReference type="OrthoDB" id="678622at2"/>